<keyword evidence="4" id="KW-1185">Reference proteome</keyword>
<dbReference type="AlphaFoldDB" id="A0A9K3H2V3"/>
<comment type="similarity">
    <text evidence="1">Belongs to the major facilitator superfamily. Phosphate:H(+) symporter (TC 2.A.1.9) family.</text>
</comment>
<evidence type="ECO:0000256" key="2">
    <source>
        <dbReference type="SAM" id="Phobius"/>
    </source>
</evidence>
<dbReference type="EMBL" id="MNCJ02000330">
    <property type="protein sequence ID" value="KAF5762714.1"/>
    <property type="molecule type" value="Genomic_DNA"/>
</dbReference>
<proteinExistence type="inferred from homology"/>
<gene>
    <name evidence="3" type="ORF">HanXRQr2_Chr15g0672091</name>
</gene>
<feature type="transmembrane region" description="Helical" evidence="2">
    <location>
        <begin position="109"/>
        <end position="129"/>
    </location>
</feature>
<evidence type="ECO:0000256" key="1">
    <source>
        <dbReference type="ARBA" id="ARBA00044504"/>
    </source>
</evidence>
<feature type="transmembrane region" description="Helical" evidence="2">
    <location>
        <begin position="215"/>
        <end position="238"/>
    </location>
</feature>
<sequence length="252" mass="29474">MENGENEWIKPENSLHYMEEEEEEEKNSFDEQEDKVVLKSLLKMLPIWLVFSVVSIISATGDTFFLQQYSHVDTDYVAVQFYSLVQDFSKFAIPFLYRRICCLPKHEKVKIGVGMLCGVVSCIFAWLLVVYEGYINTSFVWLVPQFFMLGCMEGLTEEGLLKLYKSRIKEEQLQRYPKEYIEFWKGIGKLLNVFLALILQGWFGDTVHDSRLDKYYVVLVCVGLANFIIYCFIASLFYKDKVLAHDDDDNDE</sequence>
<evidence type="ECO:0000313" key="3">
    <source>
        <dbReference type="EMBL" id="KAF5762714.1"/>
    </source>
</evidence>
<reference evidence="3" key="2">
    <citation type="submission" date="2020-06" db="EMBL/GenBank/DDBJ databases">
        <title>Helianthus annuus Genome sequencing and assembly Release 2.</title>
        <authorList>
            <person name="Gouzy J."/>
            <person name="Langlade N."/>
            <person name="Munos S."/>
        </authorList>
    </citation>
    <scope>NUCLEOTIDE SEQUENCE</scope>
    <source>
        <tissue evidence="3">Leaves</tissue>
    </source>
</reference>
<name>A0A9K3H2V3_HELAN</name>
<reference evidence="3" key="1">
    <citation type="journal article" date="2017" name="Nature">
        <title>The sunflower genome provides insights into oil metabolism, flowering and Asterid evolution.</title>
        <authorList>
            <person name="Badouin H."/>
            <person name="Gouzy J."/>
            <person name="Grassa C.J."/>
            <person name="Murat F."/>
            <person name="Staton S.E."/>
            <person name="Cottret L."/>
            <person name="Lelandais-Briere C."/>
            <person name="Owens G.L."/>
            <person name="Carrere S."/>
            <person name="Mayjonade B."/>
            <person name="Legrand L."/>
            <person name="Gill N."/>
            <person name="Kane N.C."/>
            <person name="Bowers J.E."/>
            <person name="Hubner S."/>
            <person name="Bellec A."/>
            <person name="Berard A."/>
            <person name="Berges H."/>
            <person name="Blanchet N."/>
            <person name="Boniface M.C."/>
            <person name="Brunel D."/>
            <person name="Catrice O."/>
            <person name="Chaidir N."/>
            <person name="Claudel C."/>
            <person name="Donnadieu C."/>
            <person name="Faraut T."/>
            <person name="Fievet G."/>
            <person name="Helmstetter N."/>
            <person name="King M."/>
            <person name="Knapp S.J."/>
            <person name="Lai Z."/>
            <person name="Le Paslier M.C."/>
            <person name="Lippi Y."/>
            <person name="Lorenzon L."/>
            <person name="Mandel J.R."/>
            <person name="Marage G."/>
            <person name="Marchand G."/>
            <person name="Marquand E."/>
            <person name="Bret-Mestries E."/>
            <person name="Morien E."/>
            <person name="Nambeesan S."/>
            <person name="Nguyen T."/>
            <person name="Pegot-Espagnet P."/>
            <person name="Pouilly N."/>
            <person name="Raftis F."/>
            <person name="Sallet E."/>
            <person name="Schiex T."/>
            <person name="Thomas J."/>
            <person name="Vandecasteele C."/>
            <person name="Vares D."/>
            <person name="Vear F."/>
            <person name="Vautrin S."/>
            <person name="Crespi M."/>
            <person name="Mangin B."/>
            <person name="Burke J.M."/>
            <person name="Salse J."/>
            <person name="Munos S."/>
            <person name="Vincourt P."/>
            <person name="Rieseberg L.H."/>
            <person name="Langlade N.B."/>
        </authorList>
    </citation>
    <scope>NUCLEOTIDE SEQUENCE</scope>
    <source>
        <tissue evidence="3">Leaves</tissue>
    </source>
</reference>
<keyword evidence="2" id="KW-1133">Transmembrane helix</keyword>
<keyword evidence="2" id="KW-0812">Transmembrane</keyword>
<comment type="caution">
    <text evidence="3">The sequence shown here is derived from an EMBL/GenBank/DDBJ whole genome shotgun (WGS) entry which is preliminary data.</text>
</comment>
<protein>
    <submittedName>
        <fullName evidence="3">Proton-dependent oligopeptide transporter family, MFS transporter superfamily</fullName>
    </submittedName>
</protein>
<dbReference type="SUPFAM" id="SSF103473">
    <property type="entry name" value="MFS general substrate transporter"/>
    <property type="match status" value="1"/>
</dbReference>
<dbReference type="PANTHER" id="PTHR11654">
    <property type="entry name" value="OLIGOPEPTIDE TRANSPORTER-RELATED"/>
    <property type="match status" value="1"/>
</dbReference>
<feature type="transmembrane region" description="Helical" evidence="2">
    <location>
        <begin position="182"/>
        <end position="203"/>
    </location>
</feature>
<dbReference type="Gramene" id="mRNA:HanXRQr2_Chr15g0672091">
    <property type="protein sequence ID" value="CDS:HanXRQr2_Chr15g0672091.1"/>
    <property type="gene ID" value="HanXRQr2_Chr15g0672091"/>
</dbReference>
<feature type="transmembrane region" description="Helical" evidence="2">
    <location>
        <begin position="45"/>
        <end position="65"/>
    </location>
</feature>
<dbReference type="Gene3D" id="1.20.1250.20">
    <property type="entry name" value="MFS general substrate transporter like domains"/>
    <property type="match status" value="1"/>
</dbReference>
<feature type="transmembrane region" description="Helical" evidence="2">
    <location>
        <begin position="77"/>
        <end position="97"/>
    </location>
</feature>
<organism evidence="3 4">
    <name type="scientific">Helianthus annuus</name>
    <name type="common">Common sunflower</name>
    <dbReference type="NCBI Taxonomy" id="4232"/>
    <lineage>
        <taxon>Eukaryota</taxon>
        <taxon>Viridiplantae</taxon>
        <taxon>Streptophyta</taxon>
        <taxon>Embryophyta</taxon>
        <taxon>Tracheophyta</taxon>
        <taxon>Spermatophyta</taxon>
        <taxon>Magnoliopsida</taxon>
        <taxon>eudicotyledons</taxon>
        <taxon>Gunneridae</taxon>
        <taxon>Pentapetalae</taxon>
        <taxon>asterids</taxon>
        <taxon>campanulids</taxon>
        <taxon>Asterales</taxon>
        <taxon>Asteraceae</taxon>
        <taxon>Asteroideae</taxon>
        <taxon>Heliantheae alliance</taxon>
        <taxon>Heliantheae</taxon>
        <taxon>Helianthus</taxon>
    </lineage>
</organism>
<accession>A0A9K3H2V3</accession>
<evidence type="ECO:0000313" key="4">
    <source>
        <dbReference type="Proteomes" id="UP000215914"/>
    </source>
</evidence>
<dbReference type="InterPro" id="IPR036259">
    <property type="entry name" value="MFS_trans_sf"/>
</dbReference>
<keyword evidence="2" id="KW-0472">Membrane</keyword>
<dbReference type="Proteomes" id="UP000215914">
    <property type="component" value="Unassembled WGS sequence"/>
</dbReference>